<dbReference type="RefSeq" id="XP_046121291.1">
    <property type="nucleotide sequence ID" value="XM_046259442.1"/>
</dbReference>
<gene>
    <name evidence="2" type="ORF">F5Z01DRAFT_383885</name>
</gene>
<organism evidence="2 3">
    <name type="scientific">Emericellopsis atlantica</name>
    <dbReference type="NCBI Taxonomy" id="2614577"/>
    <lineage>
        <taxon>Eukaryota</taxon>
        <taxon>Fungi</taxon>
        <taxon>Dikarya</taxon>
        <taxon>Ascomycota</taxon>
        <taxon>Pezizomycotina</taxon>
        <taxon>Sordariomycetes</taxon>
        <taxon>Hypocreomycetidae</taxon>
        <taxon>Hypocreales</taxon>
        <taxon>Bionectriaceae</taxon>
        <taxon>Emericellopsis</taxon>
    </lineage>
</organism>
<evidence type="ECO:0000313" key="3">
    <source>
        <dbReference type="Proteomes" id="UP000887229"/>
    </source>
</evidence>
<protein>
    <submittedName>
        <fullName evidence="2">Late sexual development protein</fullName>
    </submittedName>
</protein>
<proteinExistence type="predicted"/>
<dbReference type="Pfam" id="PF13668">
    <property type="entry name" value="Ferritin_2"/>
    <property type="match status" value="1"/>
</dbReference>
<sequence>MLANMVAPYYLITASLVGIACAGLVPRANVPSANGFPQPDKHESLTIAQQAGGLLPNAPPPKTLGNGSIAALQLIAFNELFETALFNSLINNITSNATGYNDTPDGALEALEAVRAQEEQHALAAIGTLKNTGAFAPVPCRYQFPTAQNFTSAIALAETVTAVVLGVLQEANVFFSQDRAPDLVRLTSSIIGQEGEQTGYYRRLLGLVPSESPFLTYVPASYAFSALQLFVVNGSCNYTLSKVGNLTIFPPIATNGGPVALIPPKNQTLSFQTNLTDSKAAQQYVGKNTSSLYFTYTTGQQLPFSVPLQNASWSGSVLSFRADFPYEKHVMHGFSHGALTVGGNFTNATTQANATLAAPAVIQVNNSIPTNSTMGM</sequence>
<keyword evidence="1" id="KW-0732">Signal</keyword>
<feature type="chain" id="PRO_5040342011" evidence="1">
    <location>
        <begin position="23"/>
        <end position="376"/>
    </location>
</feature>
<dbReference type="GeneID" id="70290345"/>
<accession>A0A9P8CSH6</accession>
<evidence type="ECO:0000256" key="1">
    <source>
        <dbReference type="SAM" id="SignalP"/>
    </source>
</evidence>
<feature type="signal peptide" evidence="1">
    <location>
        <begin position="1"/>
        <end position="22"/>
    </location>
</feature>
<name>A0A9P8CSH6_9HYPO</name>
<reference evidence="2" key="1">
    <citation type="journal article" date="2021" name="IMA Fungus">
        <title>Genomic characterization of three marine fungi, including Emericellopsis atlantica sp. nov. with signatures of a generalist lifestyle and marine biomass degradation.</title>
        <authorList>
            <person name="Hagestad O.C."/>
            <person name="Hou L."/>
            <person name="Andersen J.H."/>
            <person name="Hansen E.H."/>
            <person name="Altermark B."/>
            <person name="Li C."/>
            <person name="Kuhnert E."/>
            <person name="Cox R.J."/>
            <person name="Crous P.W."/>
            <person name="Spatafora J.W."/>
            <person name="Lail K."/>
            <person name="Amirebrahimi M."/>
            <person name="Lipzen A."/>
            <person name="Pangilinan J."/>
            <person name="Andreopoulos W."/>
            <person name="Hayes R.D."/>
            <person name="Ng V."/>
            <person name="Grigoriev I.V."/>
            <person name="Jackson S.A."/>
            <person name="Sutton T.D.S."/>
            <person name="Dobson A.D.W."/>
            <person name="Rama T."/>
        </authorList>
    </citation>
    <scope>NUCLEOTIDE SEQUENCE</scope>
    <source>
        <strain evidence="2">TS7</strain>
    </source>
</reference>
<evidence type="ECO:0000313" key="2">
    <source>
        <dbReference type="EMBL" id="KAG9257367.1"/>
    </source>
</evidence>
<dbReference type="OrthoDB" id="5293813at2759"/>
<dbReference type="Proteomes" id="UP000887229">
    <property type="component" value="Unassembled WGS sequence"/>
</dbReference>
<comment type="caution">
    <text evidence="2">The sequence shown here is derived from an EMBL/GenBank/DDBJ whole genome shotgun (WGS) entry which is preliminary data.</text>
</comment>
<dbReference type="EMBL" id="MU251245">
    <property type="protein sequence ID" value="KAG9257367.1"/>
    <property type="molecule type" value="Genomic_DNA"/>
</dbReference>
<keyword evidence="3" id="KW-1185">Reference proteome</keyword>
<dbReference type="AlphaFoldDB" id="A0A9P8CSH6"/>